<feature type="region of interest" description="Disordered" evidence="1">
    <location>
        <begin position="167"/>
        <end position="201"/>
    </location>
</feature>
<dbReference type="EMBL" id="JBFOLK010000294">
    <property type="protein sequence ID" value="KAL2454712.1"/>
    <property type="molecule type" value="Genomic_DNA"/>
</dbReference>
<dbReference type="InterPro" id="IPR021109">
    <property type="entry name" value="Peptidase_aspartic_dom_sf"/>
</dbReference>
<proteinExistence type="predicted"/>
<reference evidence="3" key="1">
    <citation type="submission" date="2024-07" db="EMBL/GenBank/DDBJ databases">
        <title>Two chromosome-level genome assemblies of Korean endemic species Abeliophyllum distichum and Forsythia ovata (Oleaceae).</title>
        <authorList>
            <person name="Jang H."/>
        </authorList>
    </citation>
    <scope>NUCLEOTIDE SEQUENCE [LARGE SCALE GENOMIC DNA]</scope>
</reference>
<accession>A0ABD1NSW5</accession>
<dbReference type="PANTHER" id="PTHR33067">
    <property type="entry name" value="RNA-DIRECTED DNA POLYMERASE-RELATED"/>
    <property type="match status" value="1"/>
</dbReference>
<feature type="compositionally biased region" description="Polar residues" evidence="1">
    <location>
        <begin position="24"/>
        <end position="50"/>
    </location>
</feature>
<evidence type="ECO:0000313" key="2">
    <source>
        <dbReference type="EMBL" id="KAL2454712.1"/>
    </source>
</evidence>
<organism evidence="2 3">
    <name type="scientific">Abeliophyllum distichum</name>
    <dbReference type="NCBI Taxonomy" id="126358"/>
    <lineage>
        <taxon>Eukaryota</taxon>
        <taxon>Viridiplantae</taxon>
        <taxon>Streptophyta</taxon>
        <taxon>Embryophyta</taxon>
        <taxon>Tracheophyta</taxon>
        <taxon>Spermatophyta</taxon>
        <taxon>Magnoliopsida</taxon>
        <taxon>eudicotyledons</taxon>
        <taxon>Gunneridae</taxon>
        <taxon>Pentapetalae</taxon>
        <taxon>asterids</taxon>
        <taxon>lamiids</taxon>
        <taxon>Lamiales</taxon>
        <taxon>Oleaceae</taxon>
        <taxon>Forsythieae</taxon>
        <taxon>Abeliophyllum</taxon>
    </lineage>
</organism>
<protein>
    <submittedName>
        <fullName evidence="2">RT RNaseH 2 domain-containing protein</fullName>
    </submittedName>
</protein>
<dbReference type="PANTHER" id="PTHR33067:SF32">
    <property type="entry name" value="ASPARTIC PEPTIDASE DDI1-TYPE DOMAIN-CONTAINING PROTEIN"/>
    <property type="match status" value="1"/>
</dbReference>
<sequence length="417" mass="47027">MMRKPPYNPYSNTYNPGWRDHPNFSWSQGQQDSTAGQAPRQTTNQFNPNFAQPKPWEEAIQKLTKATQAALEHQNHTITEFKNEVRTSQNSQAQSISNMENMMGQLASSVQQLATTIEKGKFPSQPYPNPKGVHNIGTDSSNQQEEAKSIMTLRRGKQFDNKVDISKQNTSQTMSPANAPTSDSVQEAPKEDNEPSYIPKAPFPQRLTKVKQSGSLNDIMEIFKQVSINIPLLDAIKQVPAYAKFLKDLCTKKRQLHVRKKAFLTEQICESTPWNCRDVLIQVDKFYFPVDFIVLDTQPVRDSTKHIPVIFGRPFLATSNAIINCRNGVMQLSFGNMTIELNVFNVNKQPHDNEDIADVDVIDALYDDSFVYANCDDALNLCLTHFGSCLDDDSVINEVNALLESAPVMDTKMETEN</sequence>
<feature type="region of interest" description="Disordered" evidence="1">
    <location>
        <begin position="1"/>
        <end position="53"/>
    </location>
</feature>
<dbReference type="Gene3D" id="2.40.70.10">
    <property type="entry name" value="Acid Proteases"/>
    <property type="match status" value="1"/>
</dbReference>
<gene>
    <name evidence="2" type="ORF">Adt_47788</name>
</gene>
<dbReference type="AlphaFoldDB" id="A0ABD1NSW5"/>
<feature type="compositionally biased region" description="Polar residues" evidence="1">
    <location>
        <begin position="167"/>
        <end position="185"/>
    </location>
</feature>
<comment type="caution">
    <text evidence="2">The sequence shown here is derived from an EMBL/GenBank/DDBJ whole genome shotgun (WGS) entry which is preliminary data.</text>
</comment>
<keyword evidence="3" id="KW-1185">Reference proteome</keyword>
<name>A0ABD1NSW5_9LAMI</name>
<evidence type="ECO:0000256" key="1">
    <source>
        <dbReference type="SAM" id="MobiDB-lite"/>
    </source>
</evidence>
<dbReference type="Proteomes" id="UP001604336">
    <property type="component" value="Unassembled WGS sequence"/>
</dbReference>
<evidence type="ECO:0000313" key="3">
    <source>
        <dbReference type="Proteomes" id="UP001604336"/>
    </source>
</evidence>